<dbReference type="Proteomes" id="UP000253729">
    <property type="component" value="Unassembled WGS sequence"/>
</dbReference>
<dbReference type="AlphaFoldDB" id="A0A3F3Q977"/>
<sequence length="51" mass="5966">MKKQLQIFFLSLLIPSKFFSQLLLSSFSTFLLISFSFCCCRRRLPLGPFTN</sequence>
<keyword evidence="2" id="KW-1185">Reference proteome</keyword>
<gene>
    <name evidence="1" type="ORF">BDQ94DRAFT_140591</name>
</gene>
<reference evidence="1 2" key="1">
    <citation type="submission" date="2018-07" db="EMBL/GenBank/DDBJ databases">
        <title>The genomes of Aspergillus section Nigri reveals drivers in fungal speciation.</title>
        <authorList>
            <consortium name="DOE Joint Genome Institute"/>
            <person name="Vesth T.C."/>
            <person name="Nybo J."/>
            <person name="Theobald S."/>
            <person name="Brandl J."/>
            <person name="Frisvad J.C."/>
            <person name="Nielsen K.F."/>
            <person name="Lyhne E.K."/>
            <person name="Kogle M.E."/>
            <person name="Kuo A."/>
            <person name="Riley R."/>
            <person name="Clum A."/>
            <person name="Nolan M."/>
            <person name="Lipzen A."/>
            <person name="Salamov A."/>
            <person name="Henrissat B."/>
            <person name="Wiebenga A."/>
            <person name="De vries R.P."/>
            <person name="Grigoriev I.V."/>
            <person name="Mortensen U.H."/>
            <person name="Andersen M.R."/>
            <person name="Baker S.E."/>
        </authorList>
    </citation>
    <scope>NUCLEOTIDE SEQUENCE [LARGE SCALE GENOMIC DNA]</scope>
    <source>
        <strain evidence="1 2">CBS 139.54b</strain>
    </source>
</reference>
<proteinExistence type="predicted"/>
<evidence type="ECO:0000313" key="2">
    <source>
        <dbReference type="Proteomes" id="UP000253729"/>
    </source>
</evidence>
<protein>
    <submittedName>
        <fullName evidence="1">Uncharacterized protein</fullName>
    </submittedName>
</protein>
<dbReference type="RefSeq" id="XP_026628318.1">
    <property type="nucleotide sequence ID" value="XM_026765652.1"/>
</dbReference>
<accession>A0A3F3Q977</accession>
<name>A0A3F3Q977_9EURO</name>
<evidence type="ECO:0000313" key="1">
    <source>
        <dbReference type="EMBL" id="RDH35296.1"/>
    </source>
</evidence>
<dbReference type="GeneID" id="38134008"/>
<dbReference type="EMBL" id="KZ852041">
    <property type="protein sequence ID" value="RDH35296.1"/>
    <property type="molecule type" value="Genomic_DNA"/>
</dbReference>
<organism evidence="1 2">
    <name type="scientific">Aspergillus welwitschiae</name>
    <dbReference type="NCBI Taxonomy" id="1341132"/>
    <lineage>
        <taxon>Eukaryota</taxon>
        <taxon>Fungi</taxon>
        <taxon>Dikarya</taxon>
        <taxon>Ascomycota</taxon>
        <taxon>Pezizomycotina</taxon>
        <taxon>Eurotiomycetes</taxon>
        <taxon>Eurotiomycetidae</taxon>
        <taxon>Eurotiales</taxon>
        <taxon>Aspergillaceae</taxon>
        <taxon>Aspergillus</taxon>
        <taxon>Aspergillus subgen. Circumdati</taxon>
    </lineage>
</organism>